<dbReference type="KEGG" id="hhl:Halha_2141"/>
<dbReference type="STRING" id="748449.Halha_2141"/>
<dbReference type="EMBL" id="CP003359">
    <property type="protein sequence ID" value="AGB42024.1"/>
    <property type="molecule type" value="Genomic_DNA"/>
</dbReference>
<evidence type="ECO:0000256" key="1">
    <source>
        <dbReference type="SAM" id="Phobius"/>
    </source>
</evidence>
<dbReference type="InterPro" id="IPR048147">
    <property type="entry name" value="CBO0543-like"/>
</dbReference>
<name>L0KCC1_HALHC</name>
<accession>L0KCC1</accession>
<dbReference type="NCBIfam" id="NF041644">
    <property type="entry name" value="CBO0543_fam"/>
    <property type="match status" value="1"/>
</dbReference>
<feature type="transmembrane region" description="Helical" evidence="1">
    <location>
        <begin position="6"/>
        <end position="21"/>
    </location>
</feature>
<protein>
    <submittedName>
        <fullName evidence="2">Competence protein</fullName>
    </submittedName>
</protein>
<keyword evidence="1" id="KW-0472">Membrane</keyword>
<sequence length="160" mass="19910">MIEYLIQYGSIFIAVAILFLTRKGMKKYVPVALFASLYANLWCYIAIYFNLWHYNHQWKLFSLVDDISIVVNMIVVPIMAMIWVRYCPLRFREQLWWAFIWTTVLMLVELPIERFTRLLDYRNGYRWYHSYILWFASWFIWLVFYLWFNDWKRDMDSLFT</sequence>
<evidence type="ECO:0000313" key="2">
    <source>
        <dbReference type="EMBL" id="AGB42024.1"/>
    </source>
</evidence>
<feature type="transmembrane region" description="Helical" evidence="1">
    <location>
        <begin position="69"/>
        <end position="88"/>
    </location>
</feature>
<dbReference type="AlphaFoldDB" id="L0KCC1"/>
<feature type="transmembrane region" description="Helical" evidence="1">
    <location>
        <begin position="28"/>
        <end position="49"/>
    </location>
</feature>
<dbReference type="Proteomes" id="UP000010880">
    <property type="component" value="Chromosome"/>
</dbReference>
<keyword evidence="1" id="KW-0812">Transmembrane</keyword>
<gene>
    <name evidence="2" type="ordered locus">Halha_2141</name>
</gene>
<organism evidence="2 3">
    <name type="scientific">Halobacteroides halobius (strain ATCC 35273 / DSM 5150 / MD-1)</name>
    <dbReference type="NCBI Taxonomy" id="748449"/>
    <lineage>
        <taxon>Bacteria</taxon>
        <taxon>Bacillati</taxon>
        <taxon>Bacillota</taxon>
        <taxon>Clostridia</taxon>
        <taxon>Halanaerobiales</taxon>
        <taxon>Halobacteroidaceae</taxon>
        <taxon>Halobacteroides</taxon>
    </lineage>
</organism>
<dbReference type="eggNOG" id="ENOG5032X7U">
    <property type="taxonomic scope" value="Bacteria"/>
</dbReference>
<dbReference type="RefSeq" id="WP_015327738.1">
    <property type="nucleotide sequence ID" value="NC_019978.1"/>
</dbReference>
<evidence type="ECO:0000313" key="3">
    <source>
        <dbReference type="Proteomes" id="UP000010880"/>
    </source>
</evidence>
<keyword evidence="3" id="KW-1185">Reference proteome</keyword>
<dbReference type="OrthoDB" id="1681079at2"/>
<keyword evidence="1" id="KW-1133">Transmembrane helix</keyword>
<dbReference type="HOGENOM" id="CLU_1720613_0_0_9"/>
<proteinExistence type="predicted"/>
<feature type="transmembrane region" description="Helical" evidence="1">
    <location>
        <begin position="132"/>
        <end position="148"/>
    </location>
</feature>
<feature type="transmembrane region" description="Helical" evidence="1">
    <location>
        <begin position="95"/>
        <end position="112"/>
    </location>
</feature>
<reference evidence="3" key="1">
    <citation type="submission" date="2012-02" db="EMBL/GenBank/DDBJ databases">
        <title>The complete genome of Halobacteroides halobius DSM 5150.</title>
        <authorList>
            <person name="Lucas S."/>
            <person name="Copeland A."/>
            <person name="Lapidus A."/>
            <person name="Glavina del Rio T."/>
            <person name="Dalin E."/>
            <person name="Tice H."/>
            <person name="Bruce D."/>
            <person name="Goodwin L."/>
            <person name="Pitluck S."/>
            <person name="Peters L."/>
            <person name="Mikhailova N."/>
            <person name="Gu W."/>
            <person name="Kyrpides N."/>
            <person name="Mavromatis K."/>
            <person name="Ivanova N."/>
            <person name="Brettin T."/>
            <person name="Detter J.C."/>
            <person name="Han C."/>
            <person name="Larimer F."/>
            <person name="Land M."/>
            <person name="Hauser L."/>
            <person name="Markowitz V."/>
            <person name="Cheng J.-F."/>
            <person name="Hugenholtz P."/>
            <person name="Woyke T."/>
            <person name="Wu D."/>
            <person name="Tindall B."/>
            <person name="Pomrenke H."/>
            <person name="Brambilla E."/>
            <person name="Klenk H.-P."/>
            <person name="Eisen J.A."/>
        </authorList>
    </citation>
    <scope>NUCLEOTIDE SEQUENCE [LARGE SCALE GENOMIC DNA]</scope>
    <source>
        <strain evidence="3">ATCC 35273 / DSM 5150 / MD-1</strain>
    </source>
</reference>